<dbReference type="PANTHER" id="PTHR43680:SF2">
    <property type="entry name" value="NITRATE REDUCTASE MOLYBDENUM COFACTOR ASSEMBLY CHAPERONE NARJ"/>
    <property type="match status" value="1"/>
</dbReference>
<accession>A0A7W7VMH9</accession>
<dbReference type="GO" id="GO:0051131">
    <property type="term" value="P:chaperone-mediated protein complex assembly"/>
    <property type="evidence" value="ECO:0007669"/>
    <property type="project" value="InterPro"/>
</dbReference>
<dbReference type="Proteomes" id="UP000552644">
    <property type="component" value="Unassembled WGS sequence"/>
</dbReference>
<dbReference type="GO" id="GO:0016530">
    <property type="term" value="F:metallochaperone activity"/>
    <property type="evidence" value="ECO:0007669"/>
    <property type="project" value="TreeGrafter"/>
</dbReference>
<proteinExistence type="predicted"/>
<organism evidence="3 4">
    <name type="scientific">Streptosporangium saharense</name>
    <dbReference type="NCBI Taxonomy" id="1706840"/>
    <lineage>
        <taxon>Bacteria</taxon>
        <taxon>Bacillati</taxon>
        <taxon>Actinomycetota</taxon>
        <taxon>Actinomycetes</taxon>
        <taxon>Streptosporangiales</taxon>
        <taxon>Streptosporangiaceae</taxon>
        <taxon>Streptosporangium</taxon>
    </lineage>
</organism>
<name>A0A7W7VMH9_9ACTN</name>
<dbReference type="Gene3D" id="1.10.3480.10">
    <property type="entry name" value="TorD-like"/>
    <property type="match status" value="1"/>
</dbReference>
<dbReference type="SUPFAM" id="SSF89155">
    <property type="entry name" value="TorD-like"/>
    <property type="match status" value="1"/>
</dbReference>
<gene>
    <name evidence="3" type="ORF">FHS44_002713</name>
</gene>
<dbReference type="Pfam" id="PF02613">
    <property type="entry name" value="Nitrate_red_del"/>
    <property type="match status" value="1"/>
</dbReference>
<dbReference type="GO" id="GO:0051082">
    <property type="term" value="F:unfolded protein binding"/>
    <property type="evidence" value="ECO:0007669"/>
    <property type="project" value="InterPro"/>
</dbReference>
<dbReference type="EMBL" id="JACHJP010000002">
    <property type="protein sequence ID" value="MBB4915628.1"/>
    <property type="molecule type" value="Genomic_DNA"/>
</dbReference>
<dbReference type="NCBIfam" id="TIGR00684">
    <property type="entry name" value="narJ"/>
    <property type="match status" value="1"/>
</dbReference>
<protein>
    <submittedName>
        <fullName evidence="3">Nitrate reductase delta subunit</fullName>
    </submittedName>
</protein>
<dbReference type="RefSeq" id="WP_184714268.1">
    <property type="nucleotide sequence ID" value="NZ_JACHJP010000002.1"/>
</dbReference>
<keyword evidence="1" id="KW-0534">Nitrate assimilation</keyword>
<reference evidence="3 4" key="1">
    <citation type="submission" date="2020-08" db="EMBL/GenBank/DDBJ databases">
        <title>Genomic Encyclopedia of Type Strains, Phase III (KMG-III): the genomes of soil and plant-associated and newly described type strains.</title>
        <authorList>
            <person name="Whitman W."/>
        </authorList>
    </citation>
    <scope>NUCLEOTIDE SEQUENCE [LARGE SCALE GENOMIC DNA]</scope>
    <source>
        <strain evidence="3 4">CECT 8840</strain>
    </source>
</reference>
<evidence type="ECO:0000256" key="2">
    <source>
        <dbReference type="SAM" id="MobiDB-lite"/>
    </source>
</evidence>
<dbReference type="PANTHER" id="PTHR43680">
    <property type="entry name" value="NITRATE REDUCTASE MOLYBDENUM COFACTOR ASSEMBLY CHAPERONE"/>
    <property type="match status" value="1"/>
</dbReference>
<dbReference type="GO" id="GO:0042128">
    <property type="term" value="P:nitrate assimilation"/>
    <property type="evidence" value="ECO:0007669"/>
    <property type="project" value="UniProtKB-KW"/>
</dbReference>
<feature type="region of interest" description="Disordered" evidence="2">
    <location>
        <begin position="186"/>
        <end position="209"/>
    </location>
</feature>
<evidence type="ECO:0000313" key="4">
    <source>
        <dbReference type="Proteomes" id="UP000552644"/>
    </source>
</evidence>
<comment type="caution">
    <text evidence="3">The sequence shown here is derived from an EMBL/GenBank/DDBJ whole genome shotgun (WGS) entry which is preliminary data.</text>
</comment>
<evidence type="ECO:0000313" key="3">
    <source>
        <dbReference type="EMBL" id="MBB4915628.1"/>
    </source>
</evidence>
<dbReference type="InterPro" id="IPR020945">
    <property type="entry name" value="DMSO/NO3_reduct_chaperone"/>
</dbReference>
<dbReference type="AlphaFoldDB" id="A0A7W7VMH9"/>
<sequence>MNAAETACKLASVLLQYPHPALFEGTDRLEETARATPRASRAEFAAFLAWLRAEPPGEVVRHYVETFDLRHRCTLYLSYHRHGDTRGRGMAMLAYKAAYRRAGLLPSEDELPDFLPLVLEFAALHPEGMALLRRRRTDLDLLRRSLDAAGTPYTRVVEGVCALLPGLRRAELRAVRTLWESGPPAEEVGLEPFAPPEYLSGLAGGQERR</sequence>
<evidence type="ECO:0000256" key="1">
    <source>
        <dbReference type="ARBA" id="ARBA00023063"/>
    </source>
</evidence>
<keyword evidence="4" id="KW-1185">Reference proteome</keyword>
<dbReference type="InterPro" id="IPR003765">
    <property type="entry name" value="NO3_reductase_chaperone_NarJ"/>
</dbReference>
<dbReference type="InterPro" id="IPR036411">
    <property type="entry name" value="TorD-like_sf"/>
</dbReference>